<dbReference type="AlphaFoldDB" id="A0AAU7ZY12"/>
<evidence type="ECO:0000256" key="5">
    <source>
        <dbReference type="ARBA" id="ARBA00022741"/>
    </source>
</evidence>
<evidence type="ECO:0000256" key="2">
    <source>
        <dbReference type="ARBA" id="ARBA00008982"/>
    </source>
</evidence>
<evidence type="ECO:0000313" key="8">
    <source>
        <dbReference type="EMBL" id="XCC45309.1"/>
    </source>
</evidence>
<accession>A0AAU7ZY12</accession>
<proteinExistence type="inferred from homology"/>
<evidence type="ECO:0000256" key="7">
    <source>
        <dbReference type="ARBA" id="ARBA00022840"/>
    </source>
</evidence>
<keyword evidence="4" id="KW-0808">Transferase</keyword>
<evidence type="ECO:0000256" key="6">
    <source>
        <dbReference type="ARBA" id="ARBA00022777"/>
    </source>
</evidence>
<dbReference type="GO" id="GO:0043531">
    <property type="term" value="F:ADP binding"/>
    <property type="evidence" value="ECO:0007669"/>
    <property type="project" value="TreeGrafter"/>
</dbReference>
<dbReference type="PANTHER" id="PTHR11406">
    <property type="entry name" value="PHOSPHOGLYCERATE KINASE"/>
    <property type="match status" value="1"/>
</dbReference>
<reference evidence="8" key="1">
    <citation type="submission" date="2024-06" db="EMBL/GenBank/DDBJ databases">
        <title>Diversity, functionality, and evolutionary history of bacterial symbionts in false click beetles (Coleoptera, Throscidae).</title>
        <authorList>
            <person name="Wierz J.C."/>
            <person name="Malm H."/>
            <person name="Kaltenpoth M."/>
            <person name="Engl T."/>
        </authorList>
    </citation>
    <scope>NUCLEOTIDE SEQUENCE</scope>
    <source>
        <strain evidence="8">Ttur</strain>
    </source>
</reference>
<dbReference type="InterPro" id="IPR001576">
    <property type="entry name" value="Phosphoglycerate_kinase"/>
</dbReference>
<sequence length="155" mass="19109">MKFKKPITLIISGNNYNKLKVIKNNYKILKNVIILNNIIYYFFKKKKYKKFLKINYYFPKDIFITNKISTNSTIKYYNKFKNIKKKYKYYDIYYNSILYFKKILKNSKTVILLGQIGNLKYKLFSYGYKKITKYIIKNNIKLYFLYKKKIFIIKK</sequence>
<dbReference type="Pfam" id="PF00162">
    <property type="entry name" value="PGK"/>
    <property type="match status" value="1"/>
</dbReference>
<dbReference type="SUPFAM" id="SSF53748">
    <property type="entry name" value="Phosphoglycerate kinase"/>
    <property type="match status" value="1"/>
</dbReference>
<dbReference type="EC" id="2.7.2.3" evidence="3"/>
<dbReference type="GO" id="GO:0006094">
    <property type="term" value="P:gluconeogenesis"/>
    <property type="evidence" value="ECO:0007669"/>
    <property type="project" value="TreeGrafter"/>
</dbReference>
<name>A0AAU7ZY12_9FLAO</name>
<protein>
    <recommendedName>
        <fullName evidence="3">phosphoglycerate kinase</fullName>
        <ecNumber evidence="3">2.7.2.3</ecNumber>
    </recommendedName>
</protein>
<dbReference type="GO" id="GO:0004618">
    <property type="term" value="F:phosphoglycerate kinase activity"/>
    <property type="evidence" value="ECO:0007669"/>
    <property type="project" value="UniProtKB-EC"/>
</dbReference>
<keyword evidence="6 8" id="KW-0418">Kinase</keyword>
<dbReference type="EMBL" id="CP158689">
    <property type="protein sequence ID" value="XCC45309.1"/>
    <property type="molecule type" value="Genomic_DNA"/>
</dbReference>
<organism evidence="8">
    <name type="scientific">Candidatus Shikimatogenerans sp. Ttur</name>
    <dbReference type="NCBI Taxonomy" id="3158569"/>
    <lineage>
        <taxon>Bacteria</taxon>
        <taxon>Pseudomonadati</taxon>
        <taxon>Bacteroidota</taxon>
        <taxon>Flavobacteriia</taxon>
        <taxon>Flavobacteriales</taxon>
        <taxon>Candidatus Shikimatogenerans</taxon>
    </lineage>
</organism>
<evidence type="ECO:0000256" key="3">
    <source>
        <dbReference type="ARBA" id="ARBA00013061"/>
    </source>
</evidence>
<dbReference type="PANTHER" id="PTHR11406:SF23">
    <property type="entry name" value="PHOSPHOGLYCERATE KINASE 1, CHLOROPLASTIC-RELATED"/>
    <property type="match status" value="1"/>
</dbReference>
<evidence type="ECO:0000256" key="1">
    <source>
        <dbReference type="ARBA" id="ARBA00000642"/>
    </source>
</evidence>
<dbReference type="InterPro" id="IPR015824">
    <property type="entry name" value="Phosphoglycerate_kinase_N"/>
</dbReference>
<dbReference type="GO" id="GO:0005829">
    <property type="term" value="C:cytosol"/>
    <property type="evidence" value="ECO:0007669"/>
    <property type="project" value="TreeGrafter"/>
</dbReference>
<keyword evidence="7" id="KW-0067">ATP-binding</keyword>
<comment type="catalytic activity">
    <reaction evidence="1">
        <text>(2R)-3-phosphoglycerate + ATP = (2R)-3-phospho-glyceroyl phosphate + ADP</text>
        <dbReference type="Rhea" id="RHEA:14801"/>
        <dbReference type="ChEBI" id="CHEBI:30616"/>
        <dbReference type="ChEBI" id="CHEBI:57604"/>
        <dbReference type="ChEBI" id="CHEBI:58272"/>
        <dbReference type="ChEBI" id="CHEBI:456216"/>
        <dbReference type="EC" id="2.7.2.3"/>
    </reaction>
</comment>
<dbReference type="GO" id="GO:0006096">
    <property type="term" value="P:glycolytic process"/>
    <property type="evidence" value="ECO:0007669"/>
    <property type="project" value="InterPro"/>
</dbReference>
<dbReference type="Gene3D" id="3.40.50.1260">
    <property type="entry name" value="Phosphoglycerate kinase, N-terminal domain"/>
    <property type="match status" value="1"/>
</dbReference>
<comment type="similarity">
    <text evidence="2">Belongs to the phosphoglycerate kinase family.</text>
</comment>
<dbReference type="GO" id="GO:0005524">
    <property type="term" value="F:ATP binding"/>
    <property type="evidence" value="ECO:0007669"/>
    <property type="project" value="UniProtKB-KW"/>
</dbReference>
<evidence type="ECO:0000256" key="4">
    <source>
        <dbReference type="ARBA" id="ARBA00022679"/>
    </source>
</evidence>
<gene>
    <name evidence="8" type="primary">pgk</name>
    <name evidence="8" type="ORF">ABUS76_00970</name>
</gene>
<dbReference type="InterPro" id="IPR036043">
    <property type="entry name" value="Phosphoglycerate_kinase_sf"/>
</dbReference>
<keyword evidence="5" id="KW-0547">Nucleotide-binding</keyword>